<dbReference type="PRINTS" id="PR00482">
    <property type="entry name" value="OMPTIN"/>
</dbReference>
<feature type="active site" evidence="1">
    <location>
        <position position="102"/>
    </location>
</feature>
<dbReference type="KEGG" id="yca:F0T03_09640"/>
<feature type="active site" evidence="1">
    <location>
        <position position="226"/>
    </location>
</feature>
<evidence type="ECO:0000256" key="1">
    <source>
        <dbReference type="PIRSR" id="PIRSR001522-1"/>
    </source>
</evidence>
<feature type="active site" evidence="1">
    <location>
        <position position="104"/>
    </location>
</feature>
<keyword evidence="3" id="KW-0645">Protease</keyword>
<proteinExistence type="predicted"/>
<feature type="chain" id="PRO_5032726481" evidence="2">
    <location>
        <begin position="22"/>
        <end position="310"/>
    </location>
</feature>
<dbReference type="Pfam" id="PF01278">
    <property type="entry name" value="Omptin"/>
    <property type="match status" value="1"/>
</dbReference>
<accession>A0A857EZI5</accession>
<protein>
    <submittedName>
        <fullName evidence="3">Omptin family outer membrane protease</fullName>
    </submittedName>
</protein>
<organism evidence="3 4">
    <name type="scientific">Yersinia canariae</name>
    <dbReference type="NCBI Taxonomy" id="2607663"/>
    <lineage>
        <taxon>Bacteria</taxon>
        <taxon>Pseudomonadati</taxon>
        <taxon>Pseudomonadota</taxon>
        <taxon>Gammaproteobacteria</taxon>
        <taxon>Enterobacterales</taxon>
        <taxon>Yersiniaceae</taxon>
        <taxon>Yersinia</taxon>
    </lineage>
</organism>
<sequence length="310" mass="34712">MITKGILVAFGVFTVTLPALADNNLHLDSKSIKTSIGFGLLGGESKEYVYDTDNGQKISELNWKIKNTAIIKGDISWDAFNWLTLNARGWTSLASSSSGMDDYDWLTPGQNNWSDWSTHPNTQLNHANEFDVNVKGWILNTPEYRIGTIFGYQETRFSWAASGGSYNYNNGTNIGVFPPNAPGIGYNQQFSMPYVGLAGIYRYQNFEFNALLKFSPWVTAKDNDGHYMRNLTFREKTNNSRYYSATVDAGYYVTPNTKFYTELSLSKYEEGKGGTEIINRATGEKAYLGGDAAGIENMNYTVSVGMQYQF</sequence>
<evidence type="ECO:0000313" key="4">
    <source>
        <dbReference type="Proteomes" id="UP000464402"/>
    </source>
</evidence>
<feature type="active site" evidence="1">
    <location>
        <position position="224"/>
    </location>
</feature>
<dbReference type="PIRSF" id="PIRSF001522">
    <property type="entry name" value="Peptidase_A26"/>
    <property type="match status" value="1"/>
</dbReference>
<dbReference type="EMBL" id="CP043727">
    <property type="protein sequence ID" value="QHB32404.1"/>
    <property type="molecule type" value="Genomic_DNA"/>
</dbReference>
<feature type="signal peptide" evidence="2">
    <location>
        <begin position="1"/>
        <end position="21"/>
    </location>
</feature>
<dbReference type="GO" id="GO:0006508">
    <property type="term" value="P:proteolysis"/>
    <property type="evidence" value="ECO:0007669"/>
    <property type="project" value="UniProtKB-KW"/>
</dbReference>
<dbReference type="Gene3D" id="2.40.128.90">
    <property type="entry name" value="OMPT-like"/>
    <property type="match status" value="1"/>
</dbReference>
<dbReference type="Proteomes" id="UP000464402">
    <property type="component" value="Chromosome"/>
</dbReference>
<keyword evidence="2" id="KW-0732">Signal</keyword>
<dbReference type="InterPro" id="IPR000036">
    <property type="entry name" value="Peptidase_A26_omptin"/>
</dbReference>
<dbReference type="GO" id="GO:0004190">
    <property type="term" value="F:aspartic-type endopeptidase activity"/>
    <property type="evidence" value="ECO:0007669"/>
    <property type="project" value="InterPro"/>
</dbReference>
<reference evidence="4" key="1">
    <citation type="submission" date="2019-09" db="EMBL/GenBank/DDBJ databases">
        <title>Yersinia canariae sp. nov., isolated from a human yersiniosis case.</title>
        <authorList>
            <person name="Nguyen S.V."/>
            <person name="Greig D."/>
            <person name="Hurley D."/>
            <person name="Cao Y."/>
            <person name="McCabe E."/>
            <person name="Mitchell M."/>
            <person name="Jenkins C."/>
            <person name="Fanning S."/>
        </authorList>
    </citation>
    <scope>NUCLEOTIDE SEQUENCE [LARGE SCALE GENOMIC DNA]</scope>
    <source>
        <strain evidence="4">NCTC 14382</strain>
    </source>
</reference>
<keyword evidence="4" id="KW-1185">Reference proteome</keyword>
<dbReference type="InterPro" id="IPR053724">
    <property type="entry name" value="OMP_A26_sf"/>
</dbReference>
<dbReference type="AlphaFoldDB" id="A0A857EZI5"/>
<name>A0A857EZI5_9GAMM</name>
<dbReference type="InterPro" id="IPR020080">
    <property type="entry name" value="OM_adhesin/peptidase_omptin"/>
</dbReference>
<evidence type="ECO:0000313" key="3">
    <source>
        <dbReference type="EMBL" id="QHB32404.1"/>
    </source>
</evidence>
<dbReference type="GO" id="GO:0009279">
    <property type="term" value="C:cell outer membrane"/>
    <property type="evidence" value="ECO:0007669"/>
    <property type="project" value="InterPro"/>
</dbReference>
<gene>
    <name evidence="3" type="ORF">F0T03_09640</name>
</gene>
<keyword evidence="3" id="KW-0378">Hydrolase</keyword>
<dbReference type="SUPFAM" id="SSF69917">
    <property type="entry name" value="OMPT-like"/>
    <property type="match status" value="1"/>
</dbReference>
<evidence type="ECO:0000256" key="2">
    <source>
        <dbReference type="SAM" id="SignalP"/>
    </source>
</evidence>